<dbReference type="Pfam" id="PF08706">
    <property type="entry name" value="D5_N"/>
    <property type="match status" value="1"/>
</dbReference>
<name>A0A7W8JX36_9DEIO</name>
<dbReference type="InterPro" id="IPR027417">
    <property type="entry name" value="P-loop_NTPase"/>
</dbReference>
<dbReference type="GO" id="GO:0016787">
    <property type="term" value="F:hydrolase activity"/>
    <property type="evidence" value="ECO:0007669"/>
    <property type="project" value="UniProtKB-KW"/>
</dbReference>
<organism evidence="6 7">
    <name type="scientific">Deinococcus humi</name>
    <dbReference type="NCBI Taxonomy" id="662880"/>
    <lineage>
        <taxon>Bacteria</taxon>
        <taxon>Thermotogati</taxon>
        <taxon>Deinococcota</taxon>
        <taxon>Deinococci</taxon>
        <taxon>Deinococcales</taxon>
        <taxon>Deinococcaceae</taxon>
        <taxon>Deinococcus</taxon>
    </lineage>
</organism>
<feature type="region of interest" description="Disordered" evidence="4">
    <location>
        <begin position="438"/>
        <end position="458"/>
    </location>
</feature>
<evidence type="ECO:0000256" key="1">
    <source>
        <dbReference type="ARBA" id="ARBA00022741"/>
    </source>
</evidence>
<feature type="compositionally biased region" description="Basic and acidic residues" evidence="4">
    <location>
        <begin position="294"/>
        <end position="304"/>
    </location>
</feature>
<dbReference type="Proteomes" id="UP000552709">
    <property type="component" value="Unassembled WGS sequence"/>
</dbReference>
<evidence type="ECO:0000256" key="4">
    <source>
        <dbReference type="SAM" id="MobiDB-lite"/>
    </source>
</evidence>
<dbReference type="InterPro" id="IPR014818">
    <property type="entry name" value="Phage/plasmid_primase_P4_C"/>
</dbReference>
<evidence type="ECO:0000259" key="5">
    <source>
        <dbReference type="PROSITE" id="PS51206"/>
    </source>
</evidence>
<dbReference type="Pfam" id="PF16793">
    <property type="entry name" value="RepB_primase"/>
    <property type="match status" value="1"/>
</dbReference>
<evidence type="ECO:0000313" key="7">
    <source>
        <dbReference type="Proteomes" id="UP000552709"/>
    </source>
</evidence>
<dbReference type="PANTHER" id="PTHR35372">
    <property type="entry name" value="ATP BINDING PROTEIN-RELATED"/>
    <property type="match status" value="1"/>
</dbReference>
<dbReference type="InterPro" id="IPR039459">
    <property type="entry name" value="RepB-like_DNA_primase_dom"/>
</dbReference>
<dbReference type="NCBIfam" id="TIGR01613">
    <property type="entry name" value="primase_Cterm"/>
    <property type="match status" value="1"/>
</dbReference>
<dbReference type="InterPro" id="IPR014015">
    <property type="entry name" value="Helicase_SF3_DNA-vir"/>
</dbReference>
<dbReference type="SMART" id="SM00885">
    <property type="entry name" value="D5_N"/>
    <property type="match status" value="1"/>
</dbReference>
<accession>A0A7W8JX36</accession>
<evidence type="ECO:0000256" key="2">
    <source>
        <dbReference type="ARBA" id="ARBA00022801"/>
    </source>
</evidence>
<keyword evidence="1" id="KW-0547">Nucleotide-binding</keyword>
<evidence type="ECO:0000313" key="6">
    <source>
        <dbReference type="EMBL" id="MBB5364837.1"/>
    </source>
</evidence>
<keyword evidence="2" id="KW-0378">Hydrolase</keyword>
<dbReference type="Gene3D" id="3.40.50.300">
    <property type="entry name" value="P-loop containing nucleotide triphosphate hydrolases"/>
    <property type="match status" value="1"/>
</dbReference>
<evidence type="ECO:0000256" key="3">
    <source>
        <dbReference type="ARBA" id="ARBA00022840"/>
    </source>
</evidence>
<dbReference type="PANTHER" id="PTHR35372:SF2">
    <property type="entry name" value="SF3 HELICASE DOMAIN-CONTAINING PROTEIN"/>
    <property type="match status" value="1"/>
</dbReference>
<feature type="region of interest" description="Disordered" evidence="4">
    <location>
        <begin position="293"/>
        <end position="318"/>
    </location>
</feature>
<proteinExistence type="predicted"/>
<dbReference type="RefSeq" id="WP_184135784.1">
    <property type="nucleotide sequence ID" value="NZ_JACHFL010000013.1"/>
</dbReference>
<feature type="domain" description="SF3 helicase" evidence="5">
    <location>
        <begin position="635"/>
        <end position="809"/>
    </location>
</feature>
<dbReference type="PROSITE" id="PS51206">
    <property type="entry name" value="SF3_HELICASE_1"/>
    <property type="match status" value="1"/>
</dbReference>
<keyword evidence="3" id="KW-0067">ATP-binding</keyword>
<dbReference type="InterPro" id="IPR006500">
    <property type="entry name" value="Helicase_put_C_phage/plasmid"/>
</dbReference>
<dbReference type="Gene3D" id="3.30.70.1790">
    <property type="entry name" value="RepB DNA-primase, N-terminal domain"/>
    <property type="match status" value="1"/>
</dbReference>
<gene>
    <name evidence="6" type="ORF">HNQ08_003950</name>
</gene>
<keyword evidence="7" id="KW-1185">Reference proteome</keyword>
<comment type="caution">
    <text evidence="6">The sequence shown here is derived from an EMBL/GenBank/DDBJ whole genome shotgun (WGS) entry which is preliminary data.</text>
</comment>
<dbReference type="GO" id="GO:0005524">
    <property type="term" value="F:ATP binding"/>
    <property type="evidence" value="ECO:0007669"/>
    <property type="project" value="UniProtKB-KW"/>
</dbReference>
<protein>
    <submittedName>
        <fullName evidence="6">P4 family phage/plasmid primase-like protein</fullName>
    </submittedName>
</protein>
<dbReference type="EMBL" id="JACHFL010000013">
    <property type="protein sequence ID" value="MBB5364837.1"/>
    <property type="molecule type" value="Genomic_DNA"/>
</dbReference>
<dbReference type="InterPro" id="IPR051620">
    <property type="entry name" value="ORF904-like_C"/>
</dbReference>
<sequence length="932" mass="101442">MREPPRGPARADAIIPVEGSLPATANTPASQMDPIQDGIDCSPEPGQFTFDQTRADQINPTDALRLLEALRHPGERMWLQIFADGPDSAYAYEEAAVKGRKPRKIWRLTGVPKPLGTGIHGYATGGTERTGWVTPDELRQRPYLLENMARCGVFFCVNALPADAKRRNAPDISRVAALLLDLDGAPLPATFPVPPTAIVESSPGRFHVYWAVDGIPLNEFTTLQKALAAIYGGDPSISDLPRVMRLPGYWHSKGKPHLVTLRELNPNAHYTRDDVVRVWPQLADAVLAAEQTQEQEKRATEARQKRAKALRDQPAQGGNYGLATLQRLEADMLSAQPGKRNVTLNWVAYRAGQMVGAGLLDEDEARTRLTQAAEQTGLASREIDTTFNNGIVAGKAKPADTREIGTRAKAGREIDTTLNKAIVDGKAKPADATEIGTRAKAGGEDTPPPVATGQPGNAPKAAEQAYIMPRLSKGTHQATDEANALILAANLGGRLRYTIGLGWLVYQQHRGVWVIDAERVHAAEEAGKVLRRVVSQVYDQAVEKRADEVELRRITRWAASVGSNRTVQSALQGATGKEAFLTPFKDWDAQPHLLNCRNGTLDLITGALRPHDPNTLLTWRAGAHYDPEARHPHVDQLLALLRADGREGFLQRSVGSALYGEAPNEVLTVLDGKGGTGKGTLVAGVTAMLGDYATTIEVQLLLSNPRGESAAGPRPELLALRGRRLVIAGEPPKGASFNAGRVKGMTGNDPITARNMHSPTMVTFKPVFKLWIHTNYPIGASHDDSGLQRRLRVVPFKARPQRADPTVKKTLESDPVARSALLNWALEGCRAWLTSGYDLGESEVITQATGAYWHGQNPYEQFVATQLDLDPRSELPSGRLKALFEDWAAEKGDEVKRNVKLADLHGYLRQQGCTAVKGAKGARKWVGVRERA</sequence>
<dbReference type="AlphaFoldDB" id="A0A7W8JX36"/>
<reference evidence="6 7" key="1">
    <citation type="submission" date="2020-08" db="EMBL/GenBank/DDBJ databases">
        <title>Genomic Encyclopedia of Type Strains, Phase IV (KMG-IV): sequencing the most valuable type-strain genomes for metagenomic binning, comparative biology and taxonomic classification.</title>
        <authorList>
            <person name="Goeker M."/>
        </authorList>
    </citation>
    <scope>NUCLEOTIDE SEQUENCE [LARGE SCALE GENOMIC DNA]</scope>
    <source>
        <strain evidence="6 7">DSM 27939</strain>
    </source>
</reference>